<dbReference type="EMBL" id="JALLKP010000001">
    <property type="protein sequence ID" value="KAK2197018.1"/>
    <property type="molecule type" value="Genomic_DNA"/>
</dbReference>
<proteinExistence type="predicted"/>
<evidence type="ECO:0000256" key="1">
    <source>
        <dbReference type="SAM" id="MobiDB-lite"/>
    </source>
</evidence>
<dbReference type="InterPro" id="IPR056349">
    <property type="entry name" value="Microp_apicomplexa_10"/>
</dbReference>
<dbReference type="Proteomes" id="UP001214638">
    <property type="component" value="Unassembled WGS sequence"/>
</dbReference>
<comment type="caution">
    <text evidence="2">The sequence shown here is derived from an EMBL/GenBank/DDBJ whole genome shotgun (WGS) entry which is preliminary data.</text>
</comment>
<name>A0AAD9UPF5_9APIC</name>
<accession>A0AAD9UPF5</accession>
<dbReference type="Pfam" id="PF23519">
    <property type="entry name" value="Microp_apicomplexa_10"/>
    <property type="match status" value="1"/>
</dbReference>
<gene>
    <name evidence="2" type="ORF">BdWA1_000012</name>
</gene>
<protein>
    <submittedName>
        <fullName evidence="2">Uncharacterized protein</fullName>
    </submittedName>
</protein>
<evidence type="ECO:0000313" key="3">
    <source>
        <dbReference type="Proteomes" id="UP001214638"/>
    </source>
</evidence>
<feature type="region of interest" description="Disordered" evidence="1">
    <location>
        <begin position="125"/>
        <end position="144"/>
    </location>
</feature>
<evidence type="ECO:0000313" key="2">
    <source>
        <dbReference type="EMBL" id="KAK2197018.1"/>
    </source>
</evidence>
<dbReference type="KEGG" id="bdw:94334310"/>
<sequence length="144" mass="16852">MPRAWPPTKPRTNAQKKLYYKRLDNPKWPPPNASPAHPIEPWGKQFFVLNAMQGQELETLLCVADYQKKPLMFLRREDLDALQGCMPAIKHELQRLQDQWTSTESRFDLSRLELAHDIRATQRIKTGRHSSHTIMRGRGRPKVD</sequence>
<dbReference type="GeneID" id="94334310"/>
<keyword evidence="3" id="KW-1185">Reference proteome</keyword>
<dbReference type="AlphaFoldDB" id="A0AAD9UPF5"/>
<organism evidence="2 3">
    <name type="scientific">Babesia duncani</name>
    <dbReference type="NCBI Taxonomy" id="323732"/>
    <lineage>
        <taxon>Eukaryota</taxon>
        <taxon>Sar</taxon>
        <taxon>Alveolata</taxon>
        <taxon>Apicomplexa</taxon>
        <taxon>Aconoidasida</taxon>
        <taxon>Piroplasmida</taxon>
        <taxon>Babesiidae</taxon>
        <taxon>Babesia</taxon>
    </lineage>
</organism>
<dbReference type="RefSeq" id="XP_067803860.1">
    <property type="nucleotide sequence ID" value="XM_067945069.1"/>
</dbReference>
<reference evidence="2" key="1">
    <citation type="journal article" date="2023" name="Nat. Microbiol.">
        <title>Babesia duncani multi-omics identifies virulence factors and drug targets.</title>
        <authorList>
            <person name="Singh P."/>
            <person name="Lonardi S."/>
            <person name="Liang Q."/>
            <person name="Vydyam P."/>
            <person name="Khabirova E."/>
            <person name="Fang T."/>
            <person name="Gihaz S."/>
            <person name="Thekkiniath J."/>
            <person name="Munshi M."/>
            <person name="Abel S."/>
            <person name="Ciampossin L."/>
            <person name="Batugedara G."/>
            <person name="Gupta M."/>
            <person name="Lu X.M."/>
            <person name="Lenz T."/>
            <person name="Chakravarty S."/>
            <person name="Cornillot E."/>
            <person name="Hu Y."/>
            <person name="Ma W."/>
            <person name="Gonzalez L.M."/>
            <person name="Sanchez S."/>
            <person name="Estrada K."/>
            <person name="Sanchez-Flores A."/>
            <person name="Montero E."/>
            <person name="Harb O.S."/>
            <person name="Le Roch K.G."/>
            <person name="Mamoun C.B."/>
        </authorList>
    </citation>
    <scope>NUCLEOTIDE SEQUENCE</scope>
    <source>
        <strain evidence="2">WA1</strain>
    </source>
</reference>